<dbReference type="Gene3D" id="6.10.290.10">
    <property type="match status" value="1"/>
</dbReference>
<dbReference type="InterPro" id="IPR049276">
    <property type="entry name" value="DUF6853"/>
</dbReference>
<sequence length="147" mass="17048">MNKFNDVKNTLWVLGLKQGFDLKDDVITWERGDDGLLIWRAFYSDEDDWDKEIQTEINVFFKYINIYQKAIENEDIGQASGALQTARIAAQSLATIFDSLDNDIHNLLTGEYKTNNFLWPQLSEKGDCPNLNKDEDPVWMPLIINKE</sequence>
<gene>
    <name evidence="1" type="ORF">LVJ83_11015</name>
</gene>
<dbReference type="Pfam" id="PF21593">
    <property type="entry name" value="DUF6853"/>
    <property type="match status" value="1"/>
</dbReference>
<protein>
    <submittedName>
        <fullName evidence="1">Uncharacterized protein</fullName>
    </submittedName>
</protein>
<proteinExistence type="predicted"/>
<reference evidence="1 2" key="1">
    <citation type="journal article" date="2022" name="Res Sq">
        <title>Evolution of multicellular longitudinally dividing oral cavity symbionts (Neisseriaceae).</title>
        <authorList>
            <person name="Nyongesa S."/>
            <person name="Weber P."/>
            <person name="Bernet E."/>
            <person name="Pullido F."/>
            <person name="Nieckarz M."/>
            <person name="Delaby M."/>
            <person name="Nieves C."/>
            <person name="Viehboeck T."/>
            <person name="Krause N."/>
            <person name="Rivera-Millot A."/>
            <person name="Nakamura A."/>
            <person name="Vischer N."/>
            <person name="VanNieuwenhze M."/>
            <person name="Brun Y."/>
            <person name="Cava F."/>
            <person name="Bulgheresi S."/>
            <person name="Veyrier F."/>
        </authorList>
    </citation>
    <scope>NUCLEOTIDE SEQUENCE [LARGE SCALE GENOMIC DNA]</scope>
    <source>
        <strain evidence="1 2">CCUG 63373m</strain>
    </source>
</reference>
<dbReference type="RefSeq" id="WP_244784630.1">
    <property type="nucleotide sequence ID" value="NZ_CP091508.1"/>
</dbReference>
<evidence type="ECO:0000313" key="1">
    <source>
        <dbReference type="EMBL" id="UOO81468.1"/>
    </source>
</evidence>
<accession>A0ABY4DQZ2</accession>
<dbReference type="Proteomes" id="UP000829817">
    <property type="component" value="Chromosome"/>
</dbReference>
<evidence type="ECO:0000313" key="2">
    <source>
        <dbReference type="Proteomes" id="UP000829817"/>
    </source>
</evidence>
<keyword evidence="2" id="KW-1185">Reference proteome</keyword>
<dbReference type="EMBL" id="CP091508">
    <property type="protein sequence ID" value="UOO81468.1"/>
    <property type="molecule type" value="Genomic_DNA"/>
</dbReference>
<name>A0ABY4DQZ2_9NEIS</name>
<organism evidence="1 2">
    <name type="scientific">Uruburuella testudinis</name>
    <dbReference type="NCBI Taxonomy" id="1282863"/>
    <lineage>
        <taxon>Bacteria</taxon>
        <taxon>Pseudomonadati</taxon>
        <taxon>Pseudomonadota</taxon>
        <taxon>Betaproteobacteria</taxon>
        <taxon>Neisseriales</taxon>
        <taxon>Neisseriaceae</taxon>
        <taxon>Uruburuella</taxon>
    </lineage>
</organism>